<feature type="transmembrane region" description="Helical" evidence="8">
    <location>
        <begin position="487"/>
        <end position="508"/>
    </location>
</feature>
<keyword evidence="4 8" id="KW-1133">Transmembrane helix</keyword>
<evidence type="ECO:0000313" key="9">
    <source>
        <dbReference type="Proteomes" id="UP000046395"/>
    </source>
</evidence>
<evidence type="ECO:0000256" key="7">
    <source>
        <dbReference type="SAM" id="MobiDB-lite"/>
    </source>
</evidence>
<feature type="region of interest" description="Disordered" evidence="7">
    <location>
        <begin position="95"/>
        <end position="122"/>
    </location>
</feature>
<protein>
    <recommendedName>
        <fullName evidence="6">Protein ST7 homolog</fullName>
    </recommendedName>
</protein>
<feature type="transmembrane region" description="Helical" evidence="8">
    <location>
        <begin position="20"/>
        <end position="38"/>
    </location>
</feature>
<evidence type="ECO:0000256" key="6">
    <source>
        <dbReference type="ARBA" id="ARBA00040270"/>
    </source>
</evidence>
<sequence>MNTMFYWLRSAISWSWTYLWIIWFSLVLALLYILRVPMMLQELILQASVSLTDVKSHTYIVAGAVASVVSSVLLKYCSYHFDSLTPQPLRTWLSNSSHGSSSTETTCSDDEESSSSSSFSDSYIPECKVWRNPMSLFRGAEYRRFTNVTGREALTYYDMNLSAQDHQNYFTCESDVDKTDYEVMQVAWRERDPALRLESARKALELNPNCVTAMILLAEEDCETIVEVEQMLRKALRTSEETIKKNRRSSYSPSHLSSDDQISKRDTNVLIYIRRRLAMCARRLGKLTEAVKLMRDLIKEFPTSYMTNIHENLIEVLLEMQAYNDAQTVLARLDEFSLPKSATIVYTSALLKVRFVAERFAPDVAAKRGLTPAELSAVEAIHKAVEFNPHVPKYLLEMKSFILPPEHILKRGDSEAISYAFWHLEHWRRVEGALDLLRCTWEGTFRMLPFPTEKGHMFYPYPACTEAVDRELLPAWHELSTYPKKELPFAILFAAGLCSGLLILLVVLHQYPKAVSNFLNASLQWISVPLRHVSETVNMILQAAGMPWKHS</sequence>
<comment type="similarity">
    <text evidence="2">Belongs to the ST7 family.</text>
</comment>
<dbReference type="InterPro" id="IPR007311">
    <property type="entry name" value="ST7"/>
</dbReference>
<reference evidence="10" key="1">
    <citation type="submission" date="2019-12" db="UniProtKB">
        <authorList>
            <consortium name="WormBaseParasite"/>
        </authorList>
    </citation>
    <scope>IDENTIFICATION</scope>
</reference>
<keyword evidence="3 8" id="KW-0812">Transmembrane</keyword>
<keyword evidence="5 8" id="KW-0472">Membrane</keyword>
<dbReference type="Proteomes" id="UP000046395">
    <property type="component" value="Unassembled WGS sequence"/>
</dbReference>
<name>A0A5S6QX28_TRIMR</name>
<dbReference type="AlphaFoldDB" id="A0A5S6QX28"/>
<evidence type="ECO:0000256" key="1">
    <source>
        <dbReference type="ARBA" id="ARBA00004141"/>
    </source>
</evidence>
<evidence type="ECO:0000256" key="3">
    <source>
        <dbReference type="ARBA" id="ARBA00022692"/>
    </source>
</evidence>
<dbReference type="GO" id="GO:0016020">
    <property type="term" value="C:membrane"/>
    <property type="evidence" value="ECO:0007669"/>
    <property type="project" value="UniProtKB-SubCell"/>
</dbReference>
<dbReference type="PANTHER" id="PTHR12745:SF6">
    <property type="entry name" value="PROTEIN ST7 HOMOLOG"/>
    <property type="match status" value="1"/>
</dbReference>
<evidence type="ECO:0000256" key="2">
    <source>
        <dbReference type="ARBA" id="ARBA00009751"/>
    </source>
</evidence>
<dbReference type="CDD" id="cd11557">
    <property type="entry name" value="ST7"/>
    <property type="match status" value="1"/>
</dbReference>
<evidence type="ECO:0000313" key="10">
    <source>
        <dbReference type="WBParaSite" id="TMUE_3000011673.1"/>
    </source>
</evidence>
<accession>A0A5S6QX28</accession>
<proteinExistence type="inferred from homology"/>
<dbReference type="PANTHER" id="PTHR12745">
    <property type="entry name" value="SUPPRESSION OF TUMORIGENICITY 7"/>
    <property type="match status" value="1"/>
</dbReference>
<dbReference type="Gene3D" id="1.25.40.10">
    <property type="entry name" value="Tetratricopeptide repeat domain"/>
    <property type="match status" value="1"/>
</dbReference>
<keyword evidence="9" id="KW-1185">Reference proteome</keyword>
<evidence type="ECO:0000256" key="8">
    <source>
        <dbReference type="SAM" id="Phobius"/>
    </source>
</evidence>
<comment type="subcellular location">
    <subcellularLocation>
        <location evidence="1">Membrane</location>
        <topology evidence="1">Multi-pass membrane protein</topology>
    </subcellularLocation>
</comment>
<evidence type="ECO:0000256" key="4">
    <source>
        <dbReference type="ARBA" id="ARBA00022989"/>
    </source>
</evidence>
<dbReference type="InterPro" id="IPR011990">
    <property type="entry name" value="TPR-like_helical_dom_sf"/>
</dbReference>
<dbReference type="WBParaSite" id="TMUE_3000011673.1">
    <property type="protein sequence ID" value="TMUE_3000011673.1"/>
    <property type="gene ID" value="WBGene00287176"/>
</dbReference>
<dbReference type="Pfam" id="PF04184">
    <property type="entry name" value="ST7"/>
    <property type="match status" value="1"/>
</dbReference>
<evidence type="ECO:0000256" key="5">
    <source>
        <dbReference type="ARBA" id="ARBA00023136"/>
    </source>
</evidence>
<feature type="compositionally biased region" description="Low complexity" evidence="7">
    <location>
        <begin position="95"/>
        <end position="106"/>
    </location>
</feature>
<dbReference type="SUPFAM" id="SSF48452">
    <property type="entry name" value="TPR-like"/>
    <property type="match status" value="1"/>
</dbReference>
<organism evidence="9 10">
    <name type="scientific">Trichuris muris</name>
    <name type="common">Mouse whipworm</name>
    <dbReference type="NCBI Taxonomy" id="70415"/>
    <lineage>
        <taxon>Eukaryota</taxon>
        <taxon>Metazoa</taxon>
        <taxon>Ecdysozoa</taxon>
        <taxon>Nematoda</taxon>
        <taxon>Enoplea</taxon>
        <taxon>Dorylaimia</taxon>
        <taxon>Trichinellida</taxon>
        <taxon>Trichuridae</taxon>
        <taxon>Trichuris</taxon>
    </lineage>
</organism>